<accession>A0ABS4NX16</accession>
<evidence type="ECO:0000256" key="1">
    <source>
        <dbReference type="SAM" id="Phobius"/>
    </source>
</evidence>
<keyword evidence="1" id="KW-0812">Transmembrane</keyword>
<reference evidence="2 3" key="1">
    <citation type="submission" date="2021-03" db="EMBL/GenBank/DDBJ databases">
        <title>Genomic Encyclopedia of Type Strains, Phase IV (KMG-IV): sequencing the most valuable type-strain genomes for metagenomic binning, comparative biology and taxonomic classification.</title>
        <authorList>
            <person name="Goeker M."/>
        </authorList>
    </citation>
    <scope>NUCLEOTIDE SEQUENCE [LARGE SCALE GENOMIC DNA]</scope>
    <source>
        <strain evidence="2 3">DSM 101953</strain>
    </source>
</reference>
<keyword evidence="3" id="KW-1185">Reference proteome</keyword>
<feature type="transmembrane region" description="Helical" evidence="1">
    <location>
        <begin position="15"/>
        <end position="33"/>
    </location>
</feature>
<comment type="caution">
    <text evidence="2">The sequence shown here is derived from an EMBL/GenBank/DDBJ whole genome shotgun (WGS) entry which is preliminary data.</text>
</comment>
<name>A0ABS4NX16_9BACL</name>
<proteinExistence type="predicted"/>
<keyword evidence="1" id="KW-1133">Transmembrane helix</keyword>
<evidence type="ECO:0000313" key="3">
    <source>
        <dbReference type="Proteomes" id="UP000773462"/>
    </source>
</evidence>
<protein>
    <submittedName>
        <fullName evidence="2">Uncharacterized protein</fullName>
    </submittedName>
</protein>
<evidence type="ECO:0000313" key="2">
    <source>
        <dbReference type="EMBL" id="MBP2113980.1"/>
    </source>
</evidence>
<sequence length="41" mass="4682">MFIPVLMELTNAERLTLILYLAVNLGAISLLCFRRSGTDRR</sequence>
<keyword evidence="1" id="KW-0472">Membrane</keyword>
<organism evidence="2 3">
    <name type="scientific">Paenibacillus silagei</name>
    <dbReference type="NCBI Taxonomy" id="1670801"/>
    <lineage>
        <taxon>Bacteria</taxon>
        <taxon>Bacillati</taxon>
        <taxon>Bacillota</taxon>
        <taxon>Bacilli</taxon>
        <taxon>Bacillales</taxon>
        <taxon>Paenibacillaceae</taxon>
        <taxon>Paenibacillus</taxon>
    </lineage>
</organism>
<gene>
    <name evidence="2" type="ORF">J2Z70_004141</name>
</gene>
<dbReference type="EMBL" id="JAGGLV010000014">
    <property type="protein sequence ID" value="MBP2113980.1"/>
    <property type="molecule type" value="Genomic_DNA"/>
</dbReference>
<dbReference type="Proteomes" id="UP000773462">
    <property type="component" value="Unassembled WGS sequence"/>
</dbReference>